<dbReference type="Proteomes" id="UP000078406">
    <property type="component" value="Unassembled WGS sequence"/>
</dbReference>
<proteinExistence type="predicted"/>
<dbReference type="EMBL" id="LLEI02000006">
    <property type="protein sequence ID" value="OAJ96318.1"/>
    <property type="molecule type" value="Genomic_DNA"/>
</dbReference>
<dbReference type="AlphaFoldDB" id="A0A177Y633"/>
<accession>A0A177Y633</accession>
<organism evidence="1 2">
    <name type="scientific">Vibrio bivalvicida</name>
    <dbReference type="NCBI Taxonomy" id="1276888"/>
    <lineage>
        <taxon>Bacteria</taxon>
        <taxon>Pseudomonadati</taxon>
        <taxon>Pseudomonadota</taxon>
        <taxon>Gammaproteobacteria</taxon>
        <taxon>Vibrionales</taxon>
        <taxon>Vibrionaceae</taxon>
        <taxon>Vibrio</taxon>
        <taxon>Vibrio oreintalis group</taxon>
    </lineage>
</organism>
<evidence type="ECO:0000313" key="1">
    <source>
        <dbReference type="EMBL" id="OAJ96318.1"/>
    </source>
</evidence>
<dbReference type="RefSeq" id="WP_054963072.1">
    <property type="nucleotide sequence ID" value="NZ_LLEI02000006.1"/>
</dbReference>
<name>A0A177Y633_9VIBR</name>
<sequence length="148" mass="16799">MKFNATLNDYFREVHCICPKCKGHAIITAESKYALPWRPSNVSLVCHGCAYRETWPIPSWKSDFVNYNPGSGIEPYFGYSLFFGVTIKGKTLGILSPKHANDISEYIAYALRPSPINSKWSMVNRLPKWVISAKNRSLVLKALSKIRN</sequence>
<comment type="caution">
    <text evidence="1">The sequence shown here is derived from an EMBL/GenBank/DDBJ whole genome shotgun (WGS) entry which is preliminary data.</text>
</comment>
<gene>
    <name evidence="1" type="ORF">APB76_00695</name>
</gene>
<protein>
    <submittedName>
        <fullName evidence="1">Uncharacterized protein</fullName>
    </submittedName>
</protein>
<reference evidence="1 2" key="1">
    <citation type="journal article" date="2016" name="Syst. Appl. Microbiol.">
        <title>Vibrio bivalvicida sp. nov., a novel larval pathogen for bivalve molluscs reared in a hatchery.</title>
        <authorList>
            <person name="Dubert J."/>
            <person name="Romalde J.L."/>
            <person name="Prado S."/>
            <person name="Barja J.L."/>
        </authorList>
    </citation>
    <scope>NUCLEOTIDE SEQUENCE [LARGE SCALE GENOMIC DNA]</scope>
    <source>
        <strain evidence="1 2">605</strain>
    </source>
</reference>
<evidence type="ECO:0000313" key="2">
    <source>
        <dbReference type="Proteomes" id="UP000078406"/>
    </source>
</evidence>